<feature type="compositionally biased region" description="Basic residues" evidence="1">
    <location>
        <begin position="304"/>
        <end position="315"/>
    </location>
</feature>
<evidence type="ECO:0000313" key="3">
    <source>
        <dbReference type="Proteomes" id="UP000028524"/>
    </source>
</evidence>
<feature type="region of interest" description="Disordered" evidence="1">
    <location>
        <begin position="300"/>
        <end position="332"/>
    </location>
</feature>
<dbReference type="Proteomes" id="UP000028524">
    <property type="component" value="Unassembled WGS sequence"/>
</dbReference>
<dbReference type="AlphaFoldDB" id="A0A084QEW0"/>
<keyword evidence="3" id="KW-1185">Reference proteome</keyword>
<name>A0A084QEW0_STAC4</name>
<protein>
    <recommendedName>
        <fullName evidence="4">Fungal N-terminal domain-containing protein</fullName>
    </recommendedName>
</protein>
<dbReference type="STRING" id="1283841.A0A084QEW0"/>
<dbReference type="HOGENOM" id="CLU_837219_0_0_1"/>
<evidence type="ECO:0000256" key="1">
    <source>
        <dbReference type="SAM" id="MobiDB-lite"/>
    </source>
</evidence>
<organism evidence="2 3">
    <name type="scientific">Stachybotrys chlorohalonatus (strain IBT 40285)</name>
    <dbReference type="NCBI Taxonomy" id="1283841"/>
    <lineage>
        <taxon>Eukaryota</taxon>
        <taxon>Fungi</taxon>
        <taxon>Dikarya</taxon>
        <taxon>Ascomycota</taxon>
        <taxon>Pezizomycotina</taxon>
        <taxon>Sordariomycetes</taxon>
        <taxon>Hypocreomycetidae</taxon>
        <taxon>Hypocreales</taxon>
        <taxon>Stachybotryaceae</taxon>
        <taxon>Stachybotrys</taxon>
    </lineage>
</organism>
<feature type="region of interest" description="Disordered" evidence="1">
    <location>
        <begin position="207"/>
        <end position="228"/>
    </location>
</feature>
<gene>
    <name evidence="2" type="ORF">S40285_08063</name>
</gene>
<dbReference type="EMBL" id="KL660794">
    <property type="protein sequence ID" value="KFA62495.1"/>
    <property type="molecule type" value="Genomic_DNA"/>
</dbReference>
<dbReference type="InParanoid" id="A0A084QEW0"/>
<reference evidence="2 3" key="1">
    <citation type="journal article" date="2014" name="BMC Genomics">
        <title>Comparative genome sequencing reveals chemotype-specific gene clusters in the toxigenic black mold Stachybotrys.</title>
        <authorList>
            <person name="Semeiks J."/>
            <person name="Borek D."/>
            <person name="Otwinowski Z."/>
            <person name="Grishin N.V."/>
        </authorList>
    </citation>
    <scope>NUCLEOTIDE SEQUENCE [LARGE SCALE GENOMIC DNA]</scope>
    <source>
        <strain evidence="2 3">IBT 40285</strain>
    </source>
</reference>
<evidence type="ECO:0008006" key="4">
    <source>
        <dbReference type="Google" id="ProtNLM"/>
    </source>
</evidence>
<sequence length="332" mass="36107">MERLTVASAVAGSLAVGADVVDMLAQLQPTRPADRSGTVSLAVREMKQYRSSMQVLQKTLDLLEAGGLPFPERASWIQVDHLVAILTDTALAFSDLQATLDAESPADALPDVITNTAAPNAASRPTAVVDQQAPRVRALCSRIRWLNISLTLILTILKCPADSEAHTCRKALDQRMTRLLLSNTDLSGRLRNLGDFFNAKSMAPEDLRTPAYSSRPSTSPSGMGPAAEPRAWSTFSHHTLAELRIPWLIALPLTTYELYDSRPFYPHDSYDPPVAFPRAAPTVVNVSLVPDVIKSKQPRGLAGRVKRLSPRRKKKDASMITGSDHNLVGGAR</sequence>
<accession>A0A084QEW0</accession>
<evidence type="ECO:0000313" key="2">
    <source>
        <dbReference type="EMBL" id="KFA62495.1"/>
    </source>
</evidence>
<feature type="compositionally biased region" description="Polar residues" evidence="1">
    <location>
        <begin position="211"/>
        <end position="221"/>
    </location>
</feature>
<proteinExistence type="predicted"/>
<dbReference type="OMA" id="MLESKQC"/>
<dbReference type="OrthoDB" id="19923at2759"/>